<name>A0ABR2V034_9PEZI</name>
<dbReference type="InterPro" id="IPR011058">
    <property type="entry name" value="Cyanovirin-N"/>
</dbReference>
<feature type="compositionally biased region" description="Pro residues" evidence="1">
    <location>
        <begin position="42"/>
        <end position="63"/>
    </location>
</feature>
<dbReference type="InterPro" id="IPR036673">
    <property type="entry name" value="Cyanovirin-N_sf"/>
</dbReference>
<dbReference type="Gene3D" id="2.30.60.10">
    <property type="entry name" value="Cyanovirin-N"/>
    <property type="match status" value="1"/>
</dbReference>
<evidence type="ECO:0000313" key="3">
    <source>
        <dbReference type="EMBL" id="KAK9420227.1"/>
    </source>
</evidence>
<feature type="compositionally biased region" description="Pro residues" evidence="1">
    <location>
        <begin position="72"/>
        <end position="107"/>
    </location>
</feature>
<organism evidence="3 4">
    <name type="scientific">Seiridium unicorne</name>
    <dbReference type="NCBI Taxonomy" id="138068"/>
    <lineage>
        <taxon>Eukaryota</taxon>
        <taxon>Fungi</taxon>
        <taxon>Dikarya</taxon>
        <taxon>Ascomycota</taxon>
        <taxon>Pezizomycotina</taxon>
        <taxon>Sordariomycetes</taxon>
        <taxon>Xylariomycetidae</taxon>
        <taxon>Amphisphaeriales</taxon>
        <taxon>Sporocadaceae</taxon>
        <taxon>Seiridium</taxon>
    </lineage>
</organism>
<dbReference type="PANTHER" id="PTHR37014">
    <property type="entry name" value="EXPRESSION LETHALITY PROTEIN HEL10, PUTATIVE (AFU_ORTHOLOGUE AFUA_1G06580)-RELATED"/>
    <property type="match status" value="1"/>
</dbReference>
<dbReference type="SUPFAM" id="SSF51322">
    <property type="entry name" value="Cyanovirin-N"/>
    <property type="match status" value="1"/>
</dbReference>
<feature type="region of interest" description="Disordered" evidence="1">
    <location>
        <begin position="212"/>
        <end position="268"/>
    </location>
</feature>
<feature type="compositionally biased region" description="Pro residues" evidence="1">
    <location>
        <begin position="119"/>
        <end position="143"/>
    </location>
</feature>
<accession>A0ABR2V034</accession>
<dbReference type="EMBL" id="JARVKF010000246">
    <property type="protein sequence ID" value="KAK9420227.1"/>
    <property type="molecule type" value="Genomic_DNA"/>
</dbReference>
<evidence type="ECO:0000259" key="2">
    <source>
        <dbReference type="SMART" id="SM01111"/>
    </source>
</evidence>
<evidence type="ECO:0000313" key="4">
    <source>
        <dbReference type="Proteomes" id="UP001408356"/>
    </source>
</evidence>
<dbReference type="SMART" id="SM01111">
    <property type="entry name" value="CVNH"/>
    <property type="match status" value="1"/>
</dbReference>
<proteinExistence type="predicted"/>
<keyword evidence="4" id="KW-1185">Reference proteome</keyword>
<gene>
    <name evidence="3" type="ORF">SUNI508_06496</name>
</gene>
<dbReference type="Proteomes" id="UP001408356">
    <property type="component" value="Unassembled WGS sequence"/>
</dbReference>
<feature type="region of interest" description="Disordered" evidence="1">
    <location>
        <begin position="1"/>
        <end position="173"/>
    </location>
</feature>
<comment type="caution">
    <text evidence="3">The sequence shown here is derived from an EMBL/GenBank/DDBJ whole genome shotgun (WGS) entry which is preliminary data.</text>
</comment>
<feature type="compositionally biased region" description="Basic residues" evidence="1">
    <location>
        <begin position="215"/>
        <end position="224"/>
    </location>
</feature>
<sequence>MVLRPVYHPNANMTGYPPSGPQPTYSQGESGQHPNHNQWPGCPSPGSSPYPPQHSPMASPPPGSQAYYGPPQGSPYLPPHSPGYQPPPQPQYAGSPPPAGQYPPPGYGPNSHHGQQPYYPSPHQPSPYQPPSQPQYAPSPQPQPASAAYPPQIKQEYNFNPFAPQGPQTEEERGLMGALAGGAAGAFAGHKVNHGFLGALGGAFAGHKLQDAYKDHKKPSRPSSRRSSSSSSSSSDDDKHHKPKPSNQYHAPPPPVVHGTRGNFSHSSARISLDNDHDLIAECGAMNGSRKLSSISLNRLLTNDDGHFRWAKEGNFAASARNVRLIHDGKFLQAELCSCNGSWRWDQICLDERIENSDGNLQMLW</sequence>
<dbReference type="PANTHER" id="PTHR37014:SF8">
    <property type="entry name" value="RICH PROTEIN, PUTATIVE (AFU_ORTHOLOGUE AFUA_7G04870)-RELATED"/>
    <property type="match status" value="1"/>
</dbReference>
<dbReference type="Pfam" id="PF08881">
    <property type="entry name" value="CVNH"/>
    <property type="match status" value="1"/>
</dbReference>
<evidence type="ECO:0000256" key="1">
    <source>
        <dbReference type="SAM" id="MobiDB-lite"/>
    </source>
</evidence>
<feature type="compositionally biased region" description="Polar residues" evidence="1">
    <location>
        <begin position="22"/>
        <end position="38"/>
    </location>
</feature>
<dbReference type="PRINTS" id="PR01217">
    <property type="entry name" value="PRICHEXTENSN"/>
</dbReference>
<feature type="compositionally biased region" description="Low complexity" evidence="1">
    <location>
        <begin position="225"/>
        <end position="234"/>
    </location>
</feature>
<feature type="domain" description="Cyanovirin-N" evidence="2">
    <location>
        <begin position="263"/>
        <end position="363"/>
    </location>
</feature>
<reference evidence="3 4" key="1">
    <citation type="journal article" date="2024" name="J. Plant Pathol.">
        <title>Sequence and assembly of the genome of Seiridium unicorne, isolate CBS 538.82, causal agent of cypress canker disease.</title>
        <authorList>
            <person name="Scali E."/>
            <person name="Rocca G.D."/>
            <person name="Danti R."/>
            <person name="Garbelotto M."/>
            <person name="Barberini S."/>
            <person name="Baroncelli R."/>
            <person name="Emiliani G."/>
        </authorList>
    </citation>
    <scope>NUCLEOTIDE SEQUENCE [LARGE SCALE GENOMIC DNA]</scope>
    <source>
        <strain evidence="3 4">BM-138-508</strain>
    </source>
</reference>
<protein>
    <submittedName>
        <fullName evidence="3">CVNH domain-containing protein</fullName>
    </submittedName>
</protein>